<comment type="cofactor">
    <cofactor evidence="2">
        <name>Zn(2+)</name>
        <dbReference type="ChEBI" id="CHEBI:29105"/>
    </cofactor>
</comment>
<sequence length="851" mass="93411">MTSTVELISVPSADTPGTCIWLHHEKRAYVFGRLTEGTQRSFGSRKVNFGSTEHIFLTGPVCWDNVGGLFGYMLSLATMIDSAQSNQEEANADKLSRGLKPLKKQAKYPGLVIHGGENLAHILAACRPAVWRQTLRVSLSEHRTDPRLRDKKNMEPDFSDDVLSVWKIPVQGARSGSPPKRTHDSQEKQKPASTFSDPGPASMIFEGVMFNGRRGPKPTVRIRRVRDVKPGDLAFISHKGVLRSYKPGDGDAKEPDPDTVAWVRDQTKQDEQEKEADNRLLRLDLPPTSYSQTAMSYIVKCHDRRGKFDAPAAAALGVHKTKFKLLTGGESVPGKDGMTVTPDMVLGSPLPGNGVVIADIPSPDYVDGFIQRPEWEDAELMSNMMAMYWILGPGLSSDRRILDFVRRQAHTRHVFCADDTCPNMISHGTAAALHVKLRAIDRQRFPLSVYDNTVSYPSPAPDSPLQLGRAGSASRLMPSAVHDIKLPAPFVDLSDPCKDIGDKILRLAKAARKETSSPAFLARVEAENRDLPNPDAEIVPLGTGSSVPGTHRNVSGTLVHVPGIGAYIFDCGEGTLGQMKRALGEAQTKSILSQLRCIVISHLHADHHIGLVSLIGAWYAQTLADSSSSSDSIPPTLAISCISRHRLMLKELSQVQDFGYHRLRFPNCPPSSSSSSSSSSSPSSPPSWDITDSDHETNLDPRFGLRSITRIPVNHCWRSYATQLELSSGLRIAYSGDCRPSADFASRCKGADLLIHECTFGDDPEMLSHAIAKKHSTMSEALRVADQMQAKRTLLTHFSQRYVKADVLKASRRNDVVMAFDMMRLRLGDFQAHACYAAAIQALMESLGTQE</sequence>
<evidence type="ECO:0000256" key="4">
    <source>
        <dbReference type="ARBA" id="ARBA00012477"/>
    </source>
</evidence>
<keyword evidence="5" id="KW-0819">tRNA processing</keyword>
<dbReference type="GO" id="GO:1990180">
    <property type="term" value="P:mitochondrial tRNA 3'-end processing"/>
    <property type="evidence" value="ECO:0007669"/>
    <property type="project" value="TreeGrafter"/>
</dbReference>
<dbReference type="GO" id="GO:0042781">
    <property type="term" value="F:3'-tRNA processing endoribonuclease activity"/>
    <property type="evidence" value="ECO:0007669"/>
    <property type="project" value="UniProtKB-EC"/>
</dbReference>
<evidence type="ECO:0000256" key="9">
    <source>
        <dbReference type="ARBA" id="ARBA00022801"/>
    </source>
</evidence>
<dbReference type="OrthoDB" id="527344at2759"/>
<dbReference type="AlphaFoldDB" id="A0A367LKF1"/>
<evidence type="ECO:0000256" key="8">
    <source>
        <dbReference type="ARBA" id="ARBA00022759"/>
    </source>
</evidence>
<keyword evidence="9" id="KW-0378">Hydrolase</keyword>
<name>A0A367LKF1_9HYPO</name>
<reference evidence="14 15" key="1">
    <citation type="journal article" date="2015" name="BMC Genomics">
        <title>Insights from the genome of Ophiocordyceps polyrhachis-furcata to pathogenicity and host specificity in insect fungi.</title>
        <authorList>
            <person name="Wichadakul D."/>
            <person name="Kobmoo N."/>
            <person name="Ingsriswang S."/>
            <person name="Tangphatsornruang S."/>
            <person name="Chantasingh D."/>
            <person name="Luangsa-ard J.J."/>
            <person name="Eurwilaichitr L."/>
        </authorList>
    </citation>
    <scope>NUCLEOTIDE SEQUENCE [LARGE SCALE GENOMIC DNA]</scope>
    <source>
        <strain evidence="14 15">BCC 54312</strain>
    </source>
</reference>
<dbReference type="GO" id="GO:0005739">
    <property type="term" value="C:mitochondrion"/>
    <property type="evidence" value="ECO:0007669"/>
    <property type="project" value="TreeGrafter"/>
</dbReference>
<dbReference type="Proteomes" id="UP000253664">
    <property type="component" value="Unassembled WGS sequence"/>
</dbReference>
<dbReference type="InterPro" id="IPR047151">
    <property type="entry name" value="RNZ2-like"/>
</dbReference>
<evidence type="ECO:0000313" key="14">
    <source>
        <dbReference type="EMBL" id="RCI14879.1"/>
    </source>
</evidence>
<feature type="domain" description="Metallo-beta-lactamase" evidence="12">
    <location>
        <begin position="707"/>
        <end position="798"/>
    </location>
</feature>
<evidence type="ECO:0000259" key="12">
    <source>
        <dbReference type="Pfam" id="PF12706"/>
    </source>
</evidence>
<dbReference type="InterPro" id="IPR036866">
    <property type="entry name" value="RibonucZ/Hydroxyglut_hydro"/>
</dbReference>
<evidence type="ECO:0000256" key="10">
    <source>
        <dbReference type="ARBA" id="ARBA00022833"/>
    </source>
</evidence>
<feature type="domain" description="tRNase Z endonuclease" evidence="13">
    <location>
        <begin position="7"/>
        <end position="68"/>
    </location>
</feature>
<accession>A0A367LKF1</accession>
<evidence type="ECO:0000256" key="7">
    <source>
        <dbReference type="ARBA" id="ARBA00022723"/>
    </source>
</evidence>
<evidence type="ECO:0000256" key="11">
    <source>
        <dbReference type="SAM" id="MobiDB-lite"/>
    </source>
</evidence>
<dbReference type="Pfam" id="PF13691">
    <property type="entry name" value="Lactamase_B_4"/>
    <property type="match status" value="1"/>
</dbReference>
<keyword evidence="8" id="KW-0255">Endonuclease</keyword>
<dbReference type="Gene3D" id="3.60.15.10">
    <property type="entry name" value="Ribonuclease Z/Hydroxyacylglutathione hydrolase-like"/>
    <property type="match status" value="2"/>
</dbReference>
<protein>
    <recommendedName>
        <fullName evidence="4">ribonuclease Z</fullName>
        <ecNumber evidence="4">3.1.26.11</ecNumber>
    </recommendedName>
</protein>
<keyword evidence="10" id="KW-0862">Zinc</keyword>
<dbReference type="PANTHER" id="PTHR12553">
    <property type="entry name" value="ZINC PHOSPHODIESTERASE ELAC PROTEIN 2"/>
    <property type="match status" value="1"/>
</dbReference>
<comment type="catalytic activity">
    <reaction evidence="1">
        <text>Endonucleolytic cleavage of RNA, removing extra 3' nucleotides from tRNA precursor, generating 3' termini of tRNAs. A 3'-hydroxy group is left at the tRNA terminus and a 5'-phosphoryl group is left at the trailer molecule.</text>
        <dbReference type="EC" id="3.1.26.11"/>
    </reaction>
</comment>
<feature type="region of interest" description="Disordered" evidence="11">
    <location>
        <begin position="669"/>
        <end position="693"/>
    </location>
</feature>
<dbReference type="CDD" id="cd07718">
    <property type="entry name" value="RNaseZ_ELAC1_ELAC2-C-term-like_MBL-fold"/>
    <property type="match status" value="1"/>
</dbReference>
<dbReference type="PANTHER" id="PTHR12553:SF49">
    <property type="entry name" value="ZINC PHOSPHODIESTERASE ELAC PROTEIN 2"/>
    <property type="match status" value="1"/>
</dbReference>
<dbReference type="Pfam" id="PF12706">
    <property type="entry name" value="Lactamase_B_2"/>
    <property type="match status" value="1"/>
</dbReference>
<keyword evidence="7" id="KW-0479">Metal-binding</keyword>
<evidence type="ECO:0000313" key="15">
    <source>
        <dbReference type="Proteomes" id="UP000253664"/>
    </source>
</evidence>
<feature type="compositionally biased region" description="Basic and acidic residues" evidence="11">
    <location>
        <begin position="181"/>
        <end position="190"/>
    </location>
</feature>
<evidence type="ECO:0000259" key="13">
    <source>
        <dbReference type="Pfam" id="PF13691"/>
    </source>
</evidence>
<gene>
    <name evidence="14" type="ORF">L249_6577</name>
</gene>
<dbReference type="SUPFAM" id="SSF56281">
    <property type="entry name" value="Metallo-hydrolase/oxidoreductase"/>
    <property type="match status" value="2"/>
</dbReference>
<dbReference type="EMBL" id="LKCN02000003">
    <property type="protein sequence ID" value="RCI14879.1"/>
    <property type="molecule type" value="Genomic_DNA"/>
</dbReference>
<keyword evidence="15" id="KW-1185">Reference proteome</keyword>
<proteinExistence type="inferred from homology"/>
<keyword evidence="6" id="KW-0540">Nuclease</keyword>
<evidence type="ECO:0000256" key="3">
    <source>
        <dbReference type="ARBA" id="ARBA00007823"/>
    </source>
</evidence>
<dbReference type="STRING" id="1330021.A0A367LKF1"/>
<dbReference type="EC" id="3.1.26.11" evidence="4"/>
<feature type="region of interest" description="Disordered" evidence="11">
    <location>
        <begin position="170"/>
        <end position="201"/>
    </location>
</feature>
<dbReference type="InterPro" id="IPR001279">
    <property type="entry name" value="Metallo-B-lactamas"/>
</dbReference>
<comment type="similarity">
    <text evidence="3">Belongs to the RNase Z family.</text>
</comment>
<evidence type="ECO:0000256" key="1">
    <source>
        <dbReference type="ARBA" id="ARBA00000402"/>
    </source>
</evidence>
<evidence type="ECO:0000256" key="2">
    <source>
        <dbReference type="ARBA" id="ARBA00001947"/>
    </source>
</evidence>
<feature type="compositionally biased region" description="Low complexity" evidence="11">
    <location>
        <begin position="670"/>
        <end position="682"/>
    </location>
</feature>
<dbReference type="InterPro" id="IPR027794">
    <property type="entry name" value="tRNase_Z_dom"/>
</dbReference>
<organism evidence="14 15">
    <name type="scientific">Ophiocordyceps polyrhachis-furcata BCC 54312</name>
    <dbReference type="NCBI Taxonomy" id="1330021"/>
    <lineage>
        <taxon>Eukaryota</taxon>
        <taxon>Fungi</taxon>
        <taxon>Dikarya</taxon>
        <taxon>Ascomycota</taxon>
        <taxon>Pezizomycotina</taxon>
        <taxon>Sordariomycetes</taxon>
        <taxon>Hypocreomycetidae</taxon>
        <taxon>Hypocreales</taxon>
        <taxon>Ophiocordycipitaceae</taxon>
        <taxon>Ophiocordyceps</taxon>
    </lineage>
</organism>
<evidence type="ECO:0000256" key="5">
    <source>
        <dbReference type="ARBA" id="ARBA00022694"/>
    </source>
</evidence>
<dbReference type="GO" id="GO:0046872">
    <property type="term" value="F:metal ion binding"/>
    <property type="evidence" value="ECO:0007669"/>
    <property type="project" value="UniProtKB-KW"/>
</dbReference>
<comment type="caution">
    <text evidence="14">The sequence shown here is derived from an EMBL/GenBank/DDBJ whole genome shotgun (WGS) entry which is preliminary data.</text>
</comment>
<evidence type="ECO:0000256" key="6">
    <source>
        <dbReference type="ARBA" id="ARBA00022722"/>
    </source>
</evidence>